<dbReference type="AlphaFoldDB" id="A0AAD4R825"/>
<dbReference type="GO" id="GO:0070183">
    <property type="term" value="P:mitochondrial tryptophanyl-tRNA aminoacylation"/>
    <property type="evidence" value="ECO:0007669"/>
    <property type="project" value="TreeGrafter"/>
</dbReference>
<dbReference type="Gene3D" id="3.40.50.620">
    <property type="entry name" value="HUPs"/>
    <property type="match status" value="1"/>
</dbReference>
<dbReference type="FunFam" id="1.10.240.10:FF:000002">
    <property type="entry name" value="Tryptophan--tRNA ligase"/>
    <property type="match status" value="1"/>
</dbReference>
<evidence type="ECO:0000256" key="1">
    <source>
        <dbReference type="ARBA" id="ARBA00004173"/>
    </source>
</evidence>
<evidence type="ECO:0000313" key="12">
    <source>
        <dbReference type="EMBL" id="KAI1729184.1"/>
    </source>
</evidence>
<feature type="compositionally biased region" description="Low complexity" evidence="11">
    <location>
        <begin position="1"/>
        <end position="19"/>
    </location>
</feature>
<evidence type="ECO:0000256" key="2">
    <source>
        <dbReference type="ARBA" id="ARBA00005594"/>
    </source>
</evidence>
<dbReference type="PANTHER" id="PTHR43766:SF1">
    <property type="entry name" value="TRYPTOPHAN--TRNA LIGASE, MITOCHONDRIAL"/>
    <property type="match status" value="1"/>
</dbReference>
<comment type="similarity">
    <text evidence="2 10">Belongs to the class-I aminoacyl-tRNA synthetase family.</text>
</comment>
<dbReference type="NCBIfam" id="TIGR00233">
    <property type="entry name" value="trpS"/>
    <property type="match status" value="1"/>
</dbReference>
<dbReference type="GO" id="GO:0004830">
    <property type="term" value="F:tryptophan-tRNA ligase activity"/>
    <property type="evidence" value="ECO:0007669"/>
    <property type="project" value="UniProtKB-EC"/>
</dbReference>
<dbReference type="InterPro" id="IPR050203">
    <property type="entry name" value="Trp-tRNA_synthetase"/>
</dbReference>
<evidence type="ECO:0000313" key="13">
    <source>
        <dbReference type="Proteomes" id="UP001201812"/>
    </source>
</evidence>
<evidence type="ECO:0000256" key="4">
    <source>
        <dbReference type="ARBA" id="ARBA00022598"/>
    </source>
</evidence>
<comment type="caution">
    <text evidence="12">The sequence shown here is derived from an EMBL/GenBank/DDBJ whole genome shotgun (WGS) entry which is preliminary data.</text>
</comment>
<dbReference type="InterPro" id="IPR014729">
    <property type="entry name" value="Rossmann-like_a/b/a_fold"/>
</dbReference>
<keyword evidence="13" id="KW-1185">Reference proteome</keyword>
<gene>
    <name evidence="12" type="ORF">DdX_01407</name>
</gene>
<dbReference type="EC" id="6.1.1.2" evidence="3"/>
<evidence type="ECO:0000256" key="5">
    <source>
        <dbReference type="ARBA" id="ARBA00022741"/>
    </source>
</evidence>
<sequence>MHPGADAPGADAPGADAPGIQPTGIPHIGNYLGFIQKWVQSQQDDTSSKMLLSIADLHSITVGFPPPEQLRLNIIEMLAALLASGVDPEKTIIFQQSQVPEHTELAWILSGLQTIPALQRITQYKDKSSNYSDGAVPVGLLCYPLLQAADVLLYKATHVLVGEDQTQHMTILKNVAEKFNVHFKGEYFPVPKMVSSAHARVRSLQDPHKKMSKSDPNQTATIFISDSADVIRRKCQRAISDSERMMYYDPDNRPAVSNLITLHSYFSGVEIQTMNERCKEMDTLQLKRSLADAIEAEIGPIRDKYKKLIEDKKQLRTLLKRGSQQAKEIAAKNLEQIKTVVGFN</sequence>
<comment type="subcellular location">
    <subcellularLocation>
        <location evidence="1">Mitochondrion</location>
    </subcellularLocation>
</comment>
<dbReference type="Gene3D" id="1.10.240.10">
    <property type="entry name" value="Tyrosyl-Transfer RNA Synthetase"/>
    <property type="match status" value="1"/>
</dbReference>
<dbReference type="GO" id="GO:0005759">
    <property type="term" value="C:mitochondrial matrix"/>
    <property type="evidence" value="ECO:0007669"/>
    <property type="project" value="TreeGrafter"/>
</dbReference>
<dbReference type="Proteomes" id="UP001201812">
    <property type="component" value="Unassembled WGS sequence"/>
</dbReference>
<proteinExistence type="inferred from homology"/>
<evidence type="ECO:0000256" key="8">
    <source>
        <dbReference type="ARBA" id="ARBA00023146"/>
    </source>
</evidence>
<evidence type="ECO:0000256" key="6">
    <source>
        <dbReference type="ARBA" id="ARBA00022840"/>
    </source>
</evidence>
<keyword evidence="6 10" id="KW-0067">ATP-binding</keyword>
<keyword evidence="4 10" id="KW-0436">Ligase</keyword>
<keyword evidence="8 10" id="KW-0030">Aminoacyl-tRNA synthetase</keyword>
<name>A0AAD4R825_9BILA</name>
<dbReference type="PRINTS" id="PR01039">
    <property type="entry name" value="TRNASYNTHTRP"/>
</dbReference>
<feature type="region of interest" description="Disordered" evidence="11">
    <location>
        <begin position="1"/>
        <end position="21"/>
    </location>
</feature>
<dbReference type="CDD" id="cd00806">
    <property type="entry name" value="TrpRS_core"/>
    <property type="match status" value="1"/>
</dbReference>
<dbReference type="SUPFAM" id="SSF52374">
    <property type="entry name" value="Nucleotidylyl transferase"/>
    <property type="match status" value="1"/>
</dbReference>
<dbReference type="EMBL" id="JAKKPZ010000001">
    <property type="protein sequence ID" value="KAI1729184.1"/>
    <property type="molecule type" value="Genomic_DNA"/>
</dbReference>
<reference evidence="12" key="1">
    <citation type="submission" date="2022-01" db="EMBL/GenBank/DDBJ databases">
        <title>Genome Sequence Resource for Two Populations of Ditylenchus destructor, the Migratory Endoparasitic Phytonematode.</title>
        <authorList>
            <person name="Zhang H."/>
            <person name="Lin R."/>
            <person name="Xie B."/>
        </authorList>
    </citation>
    <scope>NUCLEOTIDE SEQUENCE</scope>
    <source>
        <strain evidence="12">BazhouSP</strain>
    </source>
</reference>
<dbReference type="InterPro" id="IPR002306">
    <property type="entry name" value="Trp-tRNA-ligase"/>
</dbReference>
<evidence type="ECO:0000256" key="3">
    <source>
        <dbReference type="ARBA" id="ARBA00013161"/>
    </source>
</evidence>
<keyword evidence="7 10" id="KW-0648">Protein biosynthesis</keyword>
<accession>A0AAD4R825</accession>
<dbReference type="GO" id="GO:0005524">
    <property type="term" value="F:ATP binding"/>
    <property type="evidence" value="ECO:0007669"/>
    <property type="project" value="UniProtKB-KW"/>
</dbReference>
<protein>
    <recommendedName>
        <fullName evidence="3">tryptophan--tRNA ligase</fullName>
        <ecNumber evidence="3">6.1.1.2</ecNumber>
    </recommendedName>
    <alternativeName>
        <fullName evidence="9">Tryptophanyl-tRNA synthetase</fullName>
    </alternativeName>
</protein>
<dbReference type="InterPro" id="IPR001412">
    <property type="entry name" value="aa-tRNA-synth_I_CS"/>
</dbReference>
<dbReference type="InterPro" id="IPR002305">
    <property type="entry name" value="aa-tRNA-synth_Ic"/>
</dbReference>
<organism evidence="12 13">
    <name type="scientific">Ditylenchus destructor</name>
    <dbReference type="NCBI Taxonomy" id="166010"/>
    <lineage>
        <taxon>Eukaryota</taxon>
        <taxon>Metazoa</taxon>
        <taxon>Ecdysozoa</taxon>
        <taxon>Nematoda</taxon>
        <taxon>Chromadorea</taxon>
        <taxon>Rhabditida</taxon>
        <taxon>Tylenchina</taxon>
        <taxon>Tylenchomorpha</taxon>
        <taxon>Sphaerularioidea</taxon>
        <taxon>Anguinidae</taxon>
        <taxon>Anguininae</taxon>
        <taxon>Ditylenchus</taxon>
    </lineage>
</organism>
<dbReference type="PANTHER" id="PTHR43766">
    <property type="entry name" value="TRYPTOPHAN--TRNA LIGASE, MITOCHONDRIAL"/>
    <property type="match status" value="1"/>
</dbReference>
<keyword evidence="5 10" id="KW-0547">Nucleotide-binding</keyword>
<dbReference type="Pfam" id="PF00579">
    <property type="entry name" value="tRNA-synt_1b"/>
    <property type="match status" value="1"/>
</dbReference>
<evidence type="ECO:0000256" key="7">
    <source>
        <dbReference type="ARBA" id="ARBA00022917"/>
    </source>
</evidence>
<evidence type="ECO:0000256" key="10">
    <source>
        <dbReference type="RuleBase" id="RU363036"/>
    </source>
</evidence>
<dbReference type="PROSITE" id="PS00178">
    <property type="entry name" value="AA_TRNA_LIGASE_I"/>
    <property type="match status" value="1"/>
</dbReference>
<evidence type="ECO:0000256" key="9">
    <source>
        <dbReference type="ARBA" id="ARBA00030268"/>
    </source>
</evidence>
<evidence type="ECO:0000256" key="11">
    <source>
        <dbReference type="SAM" id="MobiDB-lite"/>
    </source>
</evidence>